<feature type="modified residue" description="4-aspartylphosphate" evidence="3">
    <location>
        <position position="53"/>
    </location>
</feature>
<keyword evidence="1 3" id="KW-0597">Phosphoprotein</keyword>
<dbReference type="InterPro" id="IPR039420">
    <property type="entry name" value="WalR-like"/>
</dbReference>
<dbReference type="PROSITE" id="PS50043">
    <property type="entry name" value="HTH_LUXR_2"/>
    <property type="match status" value="1"/>
</dbReference>
<keyword evidence="2 6" id="KW-0238">DNA-binding</keyword>
<dbReference type="Pfam" id="PF00196">
    <property type="entry name" value="GerE"/>
    <property type="match status" value="1"/>
</dbReference>
<dbReference type="PROSITE" id="PS50110">
    <property type="entry name" value="RESPONSE_REGULATORY"/>
    <property type="match status" value="1"/>
</dbReference>
<evidence type="ECO:0000256" key="1">
    <source>
        <dbReference type="ARBA" id="ARBA00022553"/>
    </source>
</evidence>
<sequence>MTSVLLVDDHPVFRRGLAALLRSAEYEIVGEAASGTEAVEAALSHRPDLVVMDLGLPGLHGARATARIVAELPDTRVVVVTAFDDDGAVREALAAGASGFVLKDAPGDEILAALAAAQSGARLLGSRVPLPGETSESRADLGLTRREQEVARLVERGLGNAAIAGRLGISEKTAANYVSTILAKLHARTRHDAAEVLREHPAE</sequence>
<proteinExistence type="predicted"/>
<dbReference type="SUPFAM" id="SSF52172">
    <property type="entry name" value="CheY-like"/>
    <property type="match status" value="1"/>
</dbReference>
<dbReference type="InterPro" id="IPR011006">
    <property type="entry name" value="CheY-like_superfamily"/>
</dbReference>
<dbReference type="Pfam" id="PF00072">
    <property type="entry name" value="Response_reg"/>
    <property type="match status" value="1"/>
</dbReference>
<evidence type="ECO:0000313" key="7">
    <source>
        <dbReference type="Proteomes" id="UP000578352"/>
    </source>
</evidence>
<evidence type="ECO:0000259" key="5">
    <source>
        <dbReference type="PROSITE" id="PS50110"/>
    </source>
</evidence>
<dbReference type="GO" id="GO:0000160">
    <property type="term" value="P:phosphorelay signal transduction system"/>
    <property type="evidence" value="ECO:0007669"/>
    <property type="project" value="InterPro"/>
</dbReference>
<dbReference type="Proteomes" id="UP000578352">
    <property type="component" value="Unassembled WGS sequence"/>
</dbReference>
<dbReference type="PANTHER" id="PTHR43214">
    <property type="entry name" value="TWO-COMPONENT RESPONSE REGULATOR"/>
    <property type="match status" value="1"/>
</dbReference>
<comment type="caution">
    <text evidence="6">The sequence shown here is derived from an EMBL/GenBank/DDBJ whole genome shotgun (WGS) entry which is preliminary data.</text>
</comment>
<evidence type="ECO:0000259" key="4">
    <source>
        <dbReference type="PROSITE" id="PS50043"/>
    </source>
</evidence>
<dbReference type="Gene3D" id="3.40.50.2300">
    <property type="match status" value="1"/>
</dbReference>
<organism evidence="6 7">
    <name type="scientific">Leifsonia shinshuensis</name>
    <dbReference type="NCBI Taxonomy" id="150026"/>
    <lineage>
        <taxon>Bacteria</taxon>
        <taxon>Bacillati</taxon>
        <taxon>Actinomycetota</taxon>
        <taxon>Actinomycetes</taxon>
        <taxon>Micrococcales</taxon>
        <taxon>Microbacteriaceae</taxon>
        <taxon>Leifsonia</taxon>
    </lineage>
</organism>
<dbReference type="SUPFAM" id="SSF46894">
    <property type="entry name" value="C-terminal effector domain of the bipartite response regulators"/>
    <property type="match status" value="1"/>
</dbReference>
<name>A0A853CSG5_9MICO</name>
<dbReference type="CDD" id="cd06170">
    <property type="entry name" value="LuxR_C_like"/>
    <property type="match status" value="1"/>
</dbReference>
<dbReference type="RefSeq" id="WP_179605229.1">
    <property type="nucleotide sequence ID" value="NZ_BAABEH010000001.1"/>
</dbReference>
<dbReference type="InterPro" id="IPR058245">
    <property type="entry name" value="NreC/VraR/RcsB-like_REC"/>
</dbReference>
<gene>
    <name evidence="6" type="ORF">HNR13_001576</name>
</gene>
<dbReference type="CDD" id="cd17535">
    <property type="entry name" value="REC_NarL-like"/>
    <property type="match status" value="1"/>
</dbReference>
<dbReference type="GO" id="GO:0006355">
    <property type="term" value="P:regulation of DNA-templated transcription"/>
    <property type="evidence" value="ECO:0007669"/>
    <property type="project" value="InterPro"/>
</dbReference>
<feature type="domain" description="Response regulatory" evidence="5">
    <location>
        <begin position="3"/>
        <end position="118"/>
    </location>
</feature>
<evidence type="ECO:0000256" key="3">
    <source>
        <dbReference type="PROSITE-ProRule" id="PRU00169"/>
    </source>
</evidence>
<dbReference type="AlphaFoldDB" id="A0A853CSG5"/>
<protein>
    <submittedName>
        <fullName evidence="6">DNA-binding NarL/FixJ family response regulator</fullName>
    </submittedName>
</protein>
<dbReference type="InterPro" id="IPR000792">
    <property type="entry name" value="Tscrpt_reg_LuxR_C"/>
</dbReference>
<dbReference type="InterPro" id="IPR001789">
    <property type="entry name" value="Sig_transdc_resp-reg_receiver"/>
</dbReference>
<dbReference type="PRINTS" id="PR00038">
    <property type="entry name" value="HTHLUXR"/>
</dbReference>
<dbReference type="GO" id="GO:0003677">
    <property type="term" value="F:DNA binding"/>
    <property type="evidence" value="ECO:0007669"/>
    <property type="project" value="UniProtKB-KW"/>
</dbReference>
<dbReference type="PANTHER" id="PTHR43214:SF43">
    <property type="entry name" value="TWO-COMPONENT RESPONSE REGULATOR"/>
    <property type="match status" value="1"/>
</dbReference>
<dbReference type="EMBL" id="JACCFL010000001">
    <property type="protein sequence ID" value="NYJ23289.1"/>
    <property type="molecule type" value="Genomic_DNA"/>
</dbReference>
<dbReference type="InterPro" id="IPR016032">
    <property type="entry name" value="Sig_transdc_resp-reg_C-effctor"/>
</dbReference>
<dbReference type="SMART" id="SM00421">
    <property type="entry name" value="HTH_LUXR"/>
    <property type="match status" value="1"/>
</dbReference>
<dbReference type="SMART" id="SM00448">
    <property type="entry name" value="REC"/>
    <property type="match status" value="1"/>
</dbReference>
<feature type="domain" description="HTH luxR-type" evidence="4">
    <location>
        <begin position="136"/>
        <end position="201"/>
    </location>
</feature>
<evidence type="ECO:0000313" key="6">
    <source>
        <dbReference type="EMBL" id="NYJ23289.1"/>
    </source>
</evidence>
<reference evidence="6 7" key="1">
    <citation type="submission" date="2020-07" db="EMBL/GenBank/DDBJ databases">
        <title>Sequencing the genomes of 1000 actinobacteria strains.</title>
        <authorList>
            <person name="Klenk H.-P."/>
        </authorList>
    </citation>
    <scope>NUCLEOTIDE SEQUENCE [LARGE SCALE GENOMIC DNA]</scope>
    <source>
        <strain evidence="6 7">DSM 15165</strain>
    </source>
</reference>
<evidence type="ECO:0000256" key="2">
    <source>
        <dbReference type="ARBA" id="ARBA00023125"/>
    </source>
</evidence>
<accession>A0A853CSG5</accession>